<proteinExistence type="predicted"/>
<evidence type="ECO:0000313" key="1">
    <source>
        <dbReference type="EMBL" id="ORE00834.1"/>
    </source>
</evidence>
<dbReference type="VEuPathDB" id="FungiDB:BCV72DRAFT_237370"/>
<reference evidence="1" key="1">
    <citation type="journal article" date="2016" name="Proc. Natl. Acad. Sci. U.S.A.">
        <title>Lipid metabolic changes in an early divergent fungus govern the establishment of a mutualistic symbiosis with endobacteria.</title>
        <authorList>
            <person name="Lastovetsky O.A."/>
            <person name="Gaspar M.L."/>
            <person name="Mondo S.J."/>
            <person name="LaButti K.M."/>
            <person name="Sandor L."/>
            <person name="Grigoriev I.V."/>
            <person name="Henry S.A."/>
            <person name="Pawlowska T.E."/>
        </authorList>
    </citation>
    <scope>NUCLEOTIDE SEQUENCE [LARGE SCALE GENOMIC DNA]</scope>
    <source>
        <strain evidence="1">ATCC 52814</strain>
    </source>
</reference>
<dbReference type="Proteomes" id="UP000242414">
    <property type="component" value="Unassembled WGS sequence"/>
</dbReference>
<sequence length="157" mass="18505">MSHLRTIIRQVIFKQFGHKINEIHMKNALLEIKPDESHAYVLITNYLAPYLPSGGKLQHIMHQLPFFMMANDHFRRCGYTHFMINLVLLTTLHKLLAFKLDAPPLYDMFCSKNDEMEILNFEDIQIKSWQVVTESKDIAFSSFLISTKLYHFMQDVI</sequence>
<name>A0A1X0QM66_RHIZD</name>
<accession>A0A1X0QM66</accession>
<protein>
    <submittedName>
        <fullName evidence="1">Uncharacterized protein</fullName>
    </submittedName>
</protein>
<gene>
    <name evidence="1" type="ORF">BCV72DRAFT_237370</name>
</gene>
<dbReference type="EMBL" id="KV922255">
    <property type="protein sequence ID" value="ORE00834.1"/>
    <property type="molecule type" value="Genomic_DNA"/>
</dbReference>
<organism evidence="1">
    <name type="scientific">Rhizopus microsporus var. microsporus</name>
    <dbReference type="NCBI Taxonomy" id="86635"/>
    <lineage>
        <taxon>Eukaryota</taxon>
        <taxon>Fungi</taxon>
        <taxon>Fungi incertae sedis</taxon>
        <taxon>Mucoromycota</taxon>
        <taxon>Mucoromycotina</taxon>
        <taxon>Mucoromycetes</taxon>
        <taxon>Mucorales</taxon>
        <taxon>Mucorineae</taxon>
        <taxon>Rhizopodaceae</taxon>
        <taxon>Rhizopus</taxon>
    </lineage>
</organism>
<dbReference type="AlphaFoldDB" id="A0A1X0QM66"/>